<evidence type="ECO:0000313" key="2">
    <source>
        <dbReference type="EMBL" id="GIY12436.1"/>
    </source>
</evidence>
<comment type="caution">
    <text evidence="2">The sequence shown here is derived from an EMBL/GenBank/DDBJ whole genome shotgun (WGS) entry which is preliminary data.</text>
</comment>
<protein>
    <submittedName>
        <fullName evidence="2">Uncharacterized protein</fullName>
    </submittedName>
</protein>
<keyword evidence="1" id="KW-0472">Membrane</keyword>
<keyword evidence="1" id="KW-0812">Transmembrane</keyword>
<dbReference type="AlphaFoldDB" id="A0AAV4QU71"/>
<reference evidence="2 3" key="1">
    <citation type="submission" date="2021-06" db="EMBL/GenBank/DDBJ databases">
        <title>Caerostris extrusa draft genome.</title>
        <authorList>
            <person name="Kono N."/>
            <person name="Arakawa K."/>
        </authorList>
    </citation>
    <scope>NUCLEOTIDE SEQUENCE [LARGE SCALE GENOMIC DNA]</scope>
</reference>
<evidence type="ECO:0000313" key="3">
    <source>
        <dbReference type="Proteomes" id="UP001054945"/>
    </source>
</evidence>
<accession>A0AAV4QU71</accession>
<dbReference type="EMBL" id="BPLR01006794">
    <property type="protein sequence ID" value="GIY12436.1"/>
    <property type="molecule type" value="Genomic_DNA"/>
</dbReference>
<gene>
    <name evidence="2" type="ORF">CEXT_179141</name>
</gene>
<feature type="transmembrane region" description="Helical" evidence="1">
    <location>
        <begin position="12"/>
        <end position="31"/>
    </location>
</feature>
<keyword evidence="3" id="KW-1185">Reference proteome</keyword>
<keyword evidence="1" id="KW-1133">Transmembrane helix</keyword>
<organism evidence="2 3">
    <name type="scientific">Caerostris extrusa</name>
    <name type="common">Bark spider</name>
    <name type="synonym">Caerostris bankana</name>
    <dbReference type="NCBI Taxonomy" id="172846"/>
    <lineage>
        <taxon>Eukaryota</taxon>
        <taxon>Metazoa</taxon>
        <taxon>Ecdysozoa</taxon>
        <taxon>Arthropoda</taxon>
        <taxon>Chelicerata</taxon>
        <taxon>Arachnida</taxon>
        <taxon>Araneae</taxon>
        <taxon>Araneomorphae</taxon>
        <taxon>Entelegynae</taxon>
        <taxon>Araneoidea</taxon>
        <taxon>Araneidae</taxon>
        <taxon>Caerostris</taxon>
    </lineage>
</organism>
<dbReference type="Proteomes" id="UP001054945">
    <property type="component" value="Unassembled WGS sequence"/>
</dbReference>
<proteinExistence type="predicted"/>
<sequence length="68" mass="7729">MGVATKPRAISVQFASGHIVPLMVLLLFSWCEKVKSRDGRGKFSSALFGLFLWKQKQHEKTTSDHHCR</sequence>
<name>A0AAV4QU71_CAEEX</name>
<evidence type="ECO:0000256" key="1">
    <source>
        <dbReference type="SAM" id="Phobius"/>
    </source>
</evidence>